<proteinExistence type="predicted"/>
<dbReference type="STRING" id="113653.GAH_00630"/>
<dbReference type="GeneID" id="24803210"/>
<evidence type="ECO:0000313" key="2">
    <source>
        <dbReference type="Proteomes" id="UP000034723"/>
    </source>
</evidence>
<gene>
    <name evidence="1" type="ORF">GAH_00630</name>
</gene>
<dbReference type="HOGENOM" id="CLU_1048083_0_0_2"/>
<dbReference type="AlphaFoldDB" id="A0A0F7IH92"/>
<dbReference type="EMBL" id="CP011267">
    <property type="protein sequence ID" value="AKG92030.1"/>
    <property type="molecule type" value="Genomic_DNA"/>
</dbReference>
<sequence length="265" mass="30111">MTKRILNLGYVRDASVDNYDPNEEYSLISAKDSSIRPDPEMAATGVDIGLMRLHIHNAPERRRFLGLLPDKSYEIMVTFSAVHIHQRDDSGRDVLKVRYSKFFNIDKEDSAGGFTYKKMFQNLKFKRSLSLDVKLTEIDNKIVDPDPLESLLEDTGIGTVLDLAPYNPKEYILLASNIISKIQEVFGVDKAGDDPLWDDTLVLEPKPTIPGSYRLREGFYAIVEEYPGFDFGEIVYKNNALYQRGSEREIPTNYLVFSIGKSLPS</sequence>
<dbReference type="InParanoid" id="A0A0F7IH92"/>
<name>A0A0F7IH92_9EURY</name>
<dbReference type="KEGG" id="gah:GAH_00630"/>
<organism evidence="1 2">
    <name type="scientific">Geoglobus ahangari</name>
    <dbReference type="NCBI Taxonomy" id="113653"/>
    <lineage>
        <taxon>Archaea</taxon>
        <taxon>Methanobacteriati</taxon>
        <taxon>Methanobacteriota</taxon>
        <taxon>Archaeoglobi</taxon>
        <taxon>Archaeoglobales</taxon>
        <taxon>Archaeoglobaceae</taxon>
        <taxon>Geoglobus</taxon>
    </lineage>
</organism>
<evidence type="ECO:0000313" key="1">
    <source>
        <dbReference type="EMBL" id="AKG92030.1"/>
    </source>
</evidence>
<keyword evidence="2" id="KW-1185">Reference proteome</keyword>
<dbReference type="Proteomes" id="UP000034723">
    <property type="component" value="Chromosome"/>
</dbReference>
<accession>A0A0F7IH92</accession>
<dbReference type="RefSeq" id="WP_048094644.1">
    <property type="nucleotide sequence ID" value="NZ_CP011267.1"/>
</dbReference>
<reference evidence="1 2" key="1">
    <citation type="submission" date="2015-04" db="EMBL/GenBank/DDBJ databases">
        <title>The complete genome sequence of the hyperthermophilic, obligate iron-reducing archaeon Geoglobus ahangari strain 234T.</title>
        <authorList>
            <person name="Manzella M.P."/>
            <person name="Holmes D.E."/>
            <person name="Rocheleau J.M."/>
            <person name="Chung A."/>
            <person name="Reguera G."/>
            <person name="Kashefi K."/>
        </authorList>
    </citation>
    <scope>NUCLEOTIDE SEQUENCE [LARGE SCALE GENOMIC DNA]</scope>
    <source>
        <strain evidence="1 2">234</strain>
    </source>
</reference>
<protein>
    <submittedName>
        <fullName evidence="1">Uncharacterized protein</fullName>
    </submittedName>
</protein>